<keyword evidence="3" id="KW-1185">Reference proteome</keyword>
<feature type="compositionally biased region" description="Polar residues" evidence="1">
    <location>
        <begin position="1"/>
        <end position="15"/>
    </location>
</feature>
<evidence type="ECO:0000313" key="2">
    <source>
        <dbReference type="EMBL" id="KAH3699188.1"/>
    </source>
</evidence>
<organism evidence="2 3">
    <name type="scientific">Dreissena polymorpha</name>
    <name type="common">Zebra mussel</name>
    <name type="synonym">Mytilus polymorpha</name>
    <dbReference type="NCBI Taxonomy" id="45954"/>
    <lineage>
        <taxon>Eukaryota</taxon>
        <taxon>Metazoa</taxon>
        <taxon>Spiralia</taxon>
        <taxon>Lophotrochozoa</taxon>
        <taxon>Mollusca</taxon>
        <taxon>Bivalvia</taxon>
        <taxon>Autobranchia</taxon>
        <taxon>Heteroconchia</taxon>
        <taxon>Euheterodonta</taxon>
        <taxon>Imparidentia</taxon>
        <taxon>Neoheterodontei</taxon>
        <taxon>Myida</taxon>
        <taxon>Dreissenoidea</taxon>
        <taxon>Dreissenidae</taxon>
        <taxon>Dreissena</taxon>
    </lineage>
</organism>
<accession>A0A9D3YI25</accession>
<protein>
    <submittedName>
        <fullName evidence="2">Uncharacterized protein</fullName>
    </submittedName>
</protein>
<reference evidence="2" key="2">
    <citation type="submission" date="2020-11" db="EMBL/GenBank/DDBJ databases">
        <authorList>
            <person name="McCartney M.A."/>
            <person name="Auch B."/>
            <person name="Kono T."/>
            <person name="Mallez S."/>
            <person name="Becker A."/>
            <person name="Gohl D.M."/>
            <person name="Silverstein K.A.T."/>
            <person name="Koren S."/>
            <person name="Bechman K.B."/>
            <person name="Herman A."/>
            <person name="Abrahante J.E."/>
            <person name="Garbe J."/>
        </authorList>
    </citation>
    <scope>NUCLEOTIDE SEQUENCE</scope>
    <source>
        <strain evidence="2">Duluth1</strain>
        <tissue evidence="2">Whole animal</tissue>
    </source>
</reference>
<comment type="caution">
    <text evidence="2">The sequence shown here is derived from an EMBL/GenBank/DDBJ whole genome shotgun (WGS) entry which is preliminary data.</text>
</comment>
<name>A0A9D3YI25_DREPO</name>
<evidence type="ECO:0000256" key="1">
    <source>
        <dbReference type="SAM" id="MobiDB-lite"/>
    </source>
</evidence>
<gene>
    <name evidence="2" type="ORF">DPMN_074142</name>
</gene>
<dbReference type="EMBL" id="JAIWYP010000015">
    <property type="protein sequence ID" value="KAH3699188.1"/>
    <property type="molecule type" value="Genomic_DNA"/>
</dbReference>
<feature type="region of interest" description="Disordered" evidence="1">
    <location>
        <begin position="1"/>
        <end position="27"/>
    </location>
</feature>
<dbReference type="Proteomes" id="UP000828390">
    <property type="component" value="Unassembled WGS sequence"/>
</dbReference>
<reference evidence="2" key="1">
    <citation type="journal article" date="2019" name="bioRxiv">
        <title>The Genome of the Zebra Mussel, Dreissena polymorpha: A Resource for Invasive Species Research.</title>
        <authorList>
            <person name="McCartney M.A."/>
            <person name="Auch B."/>
            <person name="Kono T."/>
            <person name="Mallez S."/>
            <person name="Zhang Y."/>
            <person name="Obille A."/>
            <person name="Becker A."/>
            <person name="Abrahante J.E."/>
            <person name="Garbe J."/>
            <person name="Badalamenti J.P."/>
            <person name="Herman A."/>
            <person name="Mangelson H."/>
            <person name="Liachko I."/>
            <person name="Sullivan S."/>
            <person name="Sone E.D."/>
            <person name="Koren S."/>
            <person name="Silverstein K.A.T."/>
            <person name="Beckman K.B."/>
            <person name="Gohl D.M."/>
        </authorList>
    </citation>
    <scope>NUCLEOTIDE SEQUENCE</scope>
    <source>
        <strain evidence="2">Duluth1</strain>
        <tissue evidence="2">Whole animal</tissue>
    </source>
</reference>
<evidence type="ECO:0000313" key="3">
    <source>
        <dbReference type="Proteomes" id="UP000828390"/>
    </source>
</evidence>
<sequence>MQSEVNISTPSNNTAPPTRLTLTTSSPSRGCARDVNIGFVDLIQHDKRVKDLL</sequence>
<feature type="compositionally biased region" description="Low complexity" evidence="1">
    <location>
        <begin position="16"/>
        <end position="27"/>
    </location>
</feature>
<dbReference type="AlphaFoldDB" id="A0A9D3YI25"/>
<proteinExistence type="predicted"/>